<dbReference type="Gene3D" id="3.40.50.360">
    <property type="match status" value="1"/>
</dbReference>
<dbReference type="PANTHER" id="PTHR10204">
    <property type="entry name" value="NAD P H OXIDOREDUCTASE-RELATED"/>
    <property type="match status" value="1"/>
</dbReference>
<dbReference type="Pfam" id="PF02525">
    <property type="entry name" value="Flavodoxin_2"/>
    <property type="match status" value="1"/>
</dbReference>
<evidence type="ECO:0000256" key="1">
    <source>
        <dbReference type="ARBA" id="ARBA00006252"/>
    </source>
</evidence>
<dbReference type="InterPro" id="IPR051545">
    <property type="entry name" value="NAD(P)H_dehydrogenase_qn"/>
</dbReference>
<gene>
    <name evidence="4" type="ORF">GCM10008023_37320</name>
</gene>
<comment type="similarity">
    <text evidence="1">Belongs to the NAD(P)H dehydrogenase (quinone) family.</text>
</comment>
<sequence length="230" mass="25737">MSGTKKSKHVVVLCHPEPDSFNAAVAAKYCAVVRESGQQAVLRDLYRMKFDPILQGNERPGSATFHQSPHVAHELDIIADAAFLVFVYPIWFGTPPAMLKGYVDRVLGSDFSFRAVKRRDNKSRLAGTHLLSLTSSGTSQMWLDEQGAWQSLVTVFDHYLERAFSMASTEHVHFSSIVDDLSERFFGQYMQEVLEAAHKSCSIVREDVSAGECTAYDPALDRQVEPSEDF</sequence>
<organism evidence="4 5">
    <name type="scientific">Sphingomonas glacialis</name>
    <dbReference type="NCBI Taxonomy" id="658225"/>
    <lineage>
        <taxon>Bacteria</taxon>
        <taxon>Pseudomonadati</taxon>
        <taxon>Pseudomonadota</taxon>
        <taxon>Alphaproteobacteria</taxon>
        <taxon>Sphingomonadales</taxon>
        <taxon>Sphingomonadaceae</taxon>
        <taxon>Sphingomonas</taxon>
    </lineage>
</organism>
<dbReference type="InterPro" id="IPR029039">
    <property type="entry name" value="Flavoprotein-like_sf"/>
</dbReference>
<accession>A0ABQ3M1X0</accession>
<evidence type="ECO:0000313" key="5">
    <source>
        <dbReference type="Proteomes" id="UP000652430"/>
    </source>
</evidence>
<dbReference type="EMBL" id="BNAQ01000007">
    <property type="protein sequence ID" value="GHH24806.1"/>
    <property type="molecule type" value="Genomic_DNA"/>
</dbReference>
<protein>
    <submittedName>
        <fullName evidence="4">NAD(P)H dehydrogenase (Quinone)</fullName>
    </submittedName>
</protein>
<reference evidence="5" key="1">
    <citation type="journal article" date="2019" name="Int. J. Syst. Evol. Microbiol.">
        <title>The Global Catalogue of Microorganisms (GCM) 10K type strain sequencing project: providing services to taxonomists for standard genome sequencing and annotation.</title>
        <authorList>
            <consortium name="The Broad Institute Genomics Platform"/>
            <consortium name="The Broad Institute Genome Sequencing Center for Infectious Disease"/>
            <person name="Wu L."/>
            <person name="Ma J."/>
        </authorList>
    </citation>
    <scope>NUCLEOTIDE SEQUENCE [LARGE SCALE GENOMIC DNA]</scope>
    <source>
        <strain evidence="5">CGMCC 1.8957</strain>
    </source>
</reference>
<evidence type="ECO:0000256" key="2">
    <source>
        <dbReference type="ARBA" id="ARBA00023002"/>
    </source>
</evidence>
<evidence type="ECO:0000313" key="4">
    <source>
        <dbReference type="EMBL" id="GHH24806.1"/>
    </source>
</evidence>
<keyword evidence="2" id="KW-0560">Oxidoreductase</keyword>
<dbReference type="InterPro" id="IPR003680">
    <property type="entry name" value="Flavodoxin_fold"/>
</dbReference>
<evidence type="ECO:0000259" key="3">
    <source>
        <dbReference type="Pfam" id="PF02525"/>
    </source>
</evidence>
<comment type="caution">
    <text evidence="4">The sequence shown here is derived from an EMBL/GenBank/DDBJ whole genome shotgun (WGS) entry which is preliminary data.</text>
</comment>
<dbReference type="Proteomes" id="UP000652430">
    <property type="component" value="Unassembled WGS sequence"/>
</dbReference>
<name>A0ABQ3M1X0_9SPHN</name>
<proteinExistence type="inferred from homology"/>
<feature type="domain" description="Flavodoxin-like fold" evidence="3">
    <location>
        <begin position="8"/>
        <end position="176"/>
    </location>
</feature>
<keyword evidence="5" id="KW-1185">Reference proteome</keyword>
<dbReference type="SUPFAM" id="SSF52218">
    <property type="entry name" value="Flavoproteins"/>
    <property type="match status" value="1"/>
</dbReference>
<dbReference type="RefSeq" id="WP_189677521.1">
    <property type="nucleotide sequence ID" value="NZ_BNAQ01000007.1"/>
</dbReference>
<dbReference type="PANTHER" id="PTHR10204:SF34">
    <property type="entry name" value="NAD(P)H DEHYDROGENASE [QUINONE] 1 ISOFORM 1"/>
    <property type="match status" value="1"/>
</dbReference>